<organism evidence="1 2">
    <name type="scientific">Gigaspora margarita</name>
    <dbReference type="NCBI Taxonomy" id="4874"/>
    <lineage>
        <taxon>Eukaryota</taxon>
        <taxon>Fungi</taxon>
        <taxon>Fungi incertae sedis</taxon>
        <taxon>Mucoromycota</taxon>
        <taxon>Glomeromycotina</taxon>
        <taxon>Glomeromycetes</taxon>
        <taxon>Diversisporales</taxon>
        <taxon>Gigasporaceae</taxon>
        <taxon>Gigaspora</taxon>
    </lineage>
</organism>
<dbReference type="Proteomes" id="UP000789901">
    <property type="component" value="Unassembled WGS sequence"/>
</dbReference>
<protein>
    <submittedName>
        <fullName evidence="1">10811_t:CDS:1</fullName>
    </submittedName>
</protein>
<feature type="non-terminal residue" evidence="1">
    <location>
        <position position="120"/>
    </location>
</feature>
<accession>A0ABN7X712</accession>
<comment type="caution">
    <text evidence="1">The sequence shown here is derived from an EMBL/GenBank/DDBJ whole genome shotgun (WGS) entry which is preliminary data.</text>
</comment>
<evidence type="ECO:0000313" key="1">
    <source>
        <dbReference type="EMBL" id="CAG8849615.1"/>
    </source>
</evidence>
<dbReference type="EMBL" id="CAJVQB010097144">
    <property type="protein sequence ID" value="CAG8849615.1"/>
    <property type="molecule type" value="Genomic_DNA"/>
</dbReference>
<evidence type="ECO:0000313" key="2">
    <source>
        <dbReference type="Proteomes" id="UP000789901"/>
    </source>
</evidence>
<name>A0ABN7X712_GIGMA</name>
<gene>
    <name evidence="1" type="ORF">GMARGA_LOCUS39803</name>
</gene>
<reference evidence="1 2" key="1">
    <citation type="submission" date="2021-06" db="EMBL/GenBank/DDBJ databases">
        <authorList>
            <person name="Kallberg Y."/>
            <person name="Tangrot J."/>
            <person name="Rosling A."/>
        </authorList>
    </citation>
    <scope>NUCLEOTIDE SEQUENCE [LARGE SCALE GENOMIC DNA]</scope>
    <source>
        <strain evidence="1 2">120-4 pot B 10/14</strain>
    </source>
</reference>
<keyword evidence="2" id="KW-1185">Reference proteome</keyword>
<proteinExistence type="predicted"/>
<sequence length="120" mass="14386">SVKPSKRLIEEVTNALEHNNPYRELIKIFRKLYRMSYLIVDEMCLRHNDEKIEWKTLDDFKNVKRNGILIICWSELYPLYEIFYESYLNDVKYILGINDLMKSSFSEKLLMAGVISIEEL</sequence>
<feature type="non-terminal residue" evidence="1">
    <location>
        <position position="1"/>
    </location>
</feature>